<reference evidence="1 2" key="1">
    <citation type="journal article" date="2013" name="BMC Genomics">
        <title>The genome and transcriptome of the pine saprophyte Ophiostoma piceae, and a comparison with the bark beetle-associated pine pathogen Grosmannia clavigera.</title>
        <authorList>
            <person name="Haridas S."/>
            <person name="Wang Y."/>
            <person name="Lim L."/>
            <person name="Massoumi Alamouti S."/>
            <person name="Jackman S."/>
            <person name="Docking R."/>
            <person name="Robertson G."/>
            <person name="Birol I."/>
            <person name="Bohlmann J."/>
            <person name="Breuil C."/>
        </authorList>
    </citation>
    <scope>NUCLEOTIDE SEQUENCE [LARGE SCALE GENOMIC DNA]</scope>
    <source>
        <strain evidence="1 2">UAMH 11346</strain>
    </source>
</reference>
<dbReference type="AlphaFoldDB" id="S3BUD4"/>
<dbReference type="eggNOG" id="ENOG502RKVQ">
    <property type="taxonomic scope" value="Eukaryota"/>
</dbReference>
<proteinExistence type="predicted"/>
<organism evidence="1 2">
    <name type="scientific">Ophiostoma piceae (strain UAMH 11346)</name>
    <name type="common">Sap stain fungus</name>
    <dbReference type="NCBI Taxonomy" id="1262450"/>
    <lineage>
        <taxon>Eukaryota</taxon>
        <taxon>Fungi</taxon>
        <taxon>Dikarya</taxon>
        <taxon>Ascomycota</taxon>
        <taxon>Pezizomycotina</taxon>
        <taxon>Sordariomycetes</taxon>
        <taxon>Sordariomycetidae</taxon>
        <taxon>Ophiostomatales</taxon>
        <taxon>Ophiostomataceae</taxon>
        <taxon>Ophiostoma</taxon>
    </lineage>
</organism>
<dbReference type="HOGENOM" id="CLU_1661316_0_0_1"/>
<name>S3BUD4_OPHP1</name>
<evidence type="ECO:0000313" key="2">
    <source>
        <dbReference type="Proteomes" id="UP000016923"/>
    </source>
</evidence>
<dbReference type="EMBL" id="KE148162">
    <property type="protein sequence ID" value="EPE04097.1"/>
    <property type="molecule type" value="Genomic_DNA"/>
</dbReference>
<accession>S3BUD4</accession>
<dbReference type="Proteomes" id="UP000016923">
    <property type="component" value="Unassembled WGS sequence"/>
</dbReference>
<dbReference type="VEuPathDB" id="FungiDB:F503_04612"/>
<evidence type="ECO:0000313" key="1">
    <source>
        <dbReference type="EMBL" id="EPE04097.1"/>
    </source>
</evidence>
<keyword evidence="2" id="KW-1185">Reference proteome</keyword>
<dbReference type="OrthoDB" id="5235198at2759"/>
<protein>
    <submittedName>
        <fullName evidence="1">Uncharacterized protein</fullName>
    </submittedName>
</protein>
<gene>
    <name evidence="1" type="ORF">F503_04612</name>
</gene>
<sequence length="159" mass="17279">MAKGSRSHILNSLSDAVLTHFIIARGVAVPAGTSHDALVTLSSNSADLPIVPVALTPPSVFGVLSLGHLNYFLRKKHDEAVNSNAGWTMASPPKLGRIKIEALRKFAMEEVYEKRIAGDTAALDKFGEDIADTWKQEVKLSVDGPPDLFSPFLYDDDFE</sequence>